<dbReference type="SUPFAM" id="SSF161098">
    <property type="entry name" value="MetI-like"/>
    <property type="match status" value="1"/>
</dbReference>
<dbReference type="InterPro" id="IPR000515">
    <property type="entry name" value="MetI-like"/>
</dbReference>
<dbReference type="CDD" id="cd06261">
    <property type="entry name" value="TM_PBP2"/>
    <property type="match status" value="1"/>
</dbReference>
<keyword evidence="5 7" id="KW-1133">Transmembrane helix</keyword>
<dbReference type="PROSITE" id="PS50928">
    <property type="entry name" value="ABC_TM1"/>
    <property type="match status" value="1"/>
</dbReference>
<evidence type="ECO:0000256" key="6">
    <source>
        <dbReference type="ARBA" id="ARBA00023136"/>
    </source>
</evidence>
<dbReference type="PANTHER" id="PTHR30151:SF0">
    <property type="entry name" value="ABC TRANSPORTER PERMEASE PROTEIN MJ0413-RELATED"/>
    <property type="match status" value="1"/>
</dbReference>
<feature type="transmembrane region" description="Helical" evidence="7">
    <location>
        <begin position="40"/>
        <end position="57"/>
    </location>
</feature>
<keyword evidence="6 7" id="KW-0472">Membrane</keyword>
<dbReference type="GO" id="GO:0042918">
    <property type="term" value="P:alkanesulfonate transmembrane transport"/>
    <property type="evidence" value="ECO:0007669"/>
    <property type="project" value="UniProtKB-ARBA"/>
</dbReference>
<sequence>MRMARLCRTRLVGVLLIVLLAIGWELIVRTGVSTSPSVPPISSIFAEWGRLIVSGVIPNQLGASLYRMFIAYFIASALGVGIGLLMGYFRFVDNLLEPLVELLRPVPTPSYIPIAILLLGLGTEMKVFLIAAATFFPVLLNTYSGVKQVDPVQIDTGRTFCLSSAEILWKIILPATVPQIFTGLRISLGIGLIMVVISEMVAANSGIGYFILQAQRTFEVSQMYAGIFTLGVVGYVLNFIFVRIERKIVHW</sequence>
<comment type="subcellular location">
    <subcellularLocation>
        <location evidence="1 7">Cell membrane</location>
        <topology evidence="1 7">Multi-pass membrane protein</topology>
    </subcellularLocation>
</comment>
<dbReference type="FunFam" id="1.10.3720.10:FF:000003">
    <property type="entry name" value="Aliphatic sulfonate ABC transporter permease"/>
    <property type="match status" value="1"/>
</dbReference>
<dbReference type="Proteomes" id="UP000246145">
    <property type="component" value="Unassembled WGS sequence"/>
</dbReference>
<evidence type="ECO:0000259" key="8">
    <source>
        <dbReference type="PROSITE" id="PS50928"/>
    </source>
</evidence>
<keyword evidence="2 7" id="KW-0813">Transport</keyword>
<evidence type="ECO:0000313" key="10">
    <source>
        <dbReference type="Proteomes" id="UP000246145"/>
    </source>
</evidence>
<dbReference type="InterPro" id="IPR035906">
    <property type="entry name" value="MetI-like_sf"/>
</dbReference>
<feature type="transmembrane region" description="Helical" evidence="7">
    <location>
        <begin position="223"/>
        <end position="242"/>
    </location>
</feature>
<organism evidence="9 10">
    <name type="scientific">Pusillimonas noertemannii</name>
    <dbReference type="NCBI Taxonomy" id="305977"/>
    <lineage>
        <taxon>Bacteria</taxon>
        <taxon>Pseudomonadati</taxon>
        <taxon>Pseudomonadota</taxon>
        <taxon>Betaproteobacteria</taxon>
        <taxon>Burkholderiales</taxon>
        <taxon>Alcaligenaceae</taxon>
        <taxon>Pusillimonas</taxon>
    </lineage>
</organism>
<evidence type="ECO:0000256" key="4">
    <source>
        <dbReference type="ARBA" id="ARBA00022692"/>
    </source>
</evidence>
<protein>
    <submittedName>
        <fullName evidence="9">NitT/TauT family transport system permease protein/sulfonate transport system permease protein</fullName>
    </submittedName>
</protein>
<comment type="similarity">
    <text evidence="7">Belongs to the binding-protein-dependent transport system permease family.</text>
</comment>
<feature type="transmembrane region" description="Helical" evidence="7">
    <location>
        <begin position="188"/>
        <end position="211"/>
    </location>
</feature>
<reference evidence="9 10" key="1">
    <citation type="submission" date="2018-04" db="EMBL/GenBank/DDBJ databases">
        <title>Genomic Encyclopedia of Type Strains, Phase IV (KMG-IV): sequencing the most valuable type-strain genomes for metagenomic binning, comparative biology and taxonomic classification.</title>
        <authorList>
            <person name="Goeker M."/>
        </authorList>
    </citation>
    <scope>NUCLEOTIDE SEQUENCE [LARGE SCALE GENOMIC DNA]</scope>
    <source>
        <strain evidence="9 10">DSM 10065</strain>
    </source>
</reference>
<gene>
    <name evidence="9" type="ORF">C7440_0367</name>
</gene>
<name>A0A2U1CQ92_9BURK</name>
<keyword evidence="10" id="KW-1185">Reference proteome</keyword>
<dbReference type="EMBL" id="QEKO01000001">
    <property type="protein sequence ID" value="PVY67981.1"/>
    <property type="molecule type" value="Genomic_DNA"/>
</dbReference>
<dbReference type="Pfam" id="PF00528">
    <property type="entry name" value="BPD_transp_1"/>
    <property type="match status" value="1"/>
</dbReference>
<evidence type="ECO:0000256" key="2">
    <source>
        <dbReference type="ARBA" id="ARBA00022448"/>
    </source>
</evidence>
<accession>A0A2U1CQ92</accession>
<dbReference type="GO" id="GO:0005886">
    <property type="term" value="C:plasma membrane"/>
    <property type="evidence" value="ECO:0007669"/>
    <property type="project" value="UniProtKB-SubCell"/>
</dbReference>
<dbReference type="PANTHER" id="PTHR30151">
    <property type="entry name" value="ALKANE SULFONATE ABC TRANSPORTER-RELATED, MEMBRANE SUBUNIT"/>
    <property type="match status" value="1"/>
</dbReference>
<dbReference type="RefSeq" id="WP_116517265.1">
    <property type="nucleotide sequence ID" value="NZ_JACCEX010000001.1"/>
</dbReference>
<dbReference type="Gene3D" id="1.10.3720.10">
    <property type="entry name" value="MetI-like"/>
    <property type="match status" value="1"/>
</dbReference>
<feature type="transmembrane region" description="Helical" evidence="7">
    <location>
        <begin position="111"/>
        <end position="140"/>
    </location>
</feature>
<evidence type="ECO:0000256" key="7">
    <source>
        <dbReference type="RuleBase" id="RU363032"/>
    </source>
</evidence>
<feature type="transmembrane region" description="Helical" evidence="7">
    <location>
        <begin position="69"/>
        <end position="91"/>
    </location>
</feature>
<evidence type="ECO:0000313" key="9">
    <source>
        <dbReference type="EMBL" id="PVY67981.1"/>
    </source>
</evidence>
<comment type="caution">
    <text evidence="9">The sequence shown here is derived from an EMBL/GenBank/DDBJ whole genome shotgun (WGS) entry which is preliminary data.</text>
</comment>
<evidence type="ECO:0000256" key="1">
    <source>
        <dbReference type="ARBA" id="ARBA00004651"/>
    </source>
</evidence>
<evidence type="ECO:0000256" key="3">
    <source>
        <dbReference type="ARBA" id="ARBA00022475"/>
    </source>
</evidence>
<keyword evidence="4 7" id="KW-0812">Transmembrane</keyword>
<feature type="domain" description="ABC transmembrane type-1" evidence="8">
    <location>
        <begin position="61"/>
        <end position="245"/>
    </location>
</feature>
<dbReference type="OrthoDB" id="8859188at2"/>
<evidence type="ECO:0000256" key="5">
    <source>
        <dbReference type="ARBA" id="ARBA00022989"/>
    </source>
</evidence>
<keyword evidence="3" id="KW-1003">Cell membrane</keyword>
<dbReference type="AlphaFoldDB" id="A0A2U1CQ92"/>
<dbReference type="STRING" id="1231391.GCA_000308195_01766"/>
<proteinExistence type="inferred from homology"/>